<organism evidence="3 4">
    <name type="scientific">Pediococcus pentosaceus</name>
    <dbReference type="NCBI Taxonomy" id="1255"/>
    <lineage>
        <taxon>Bacteria</taxon>
        <taxon>Bacillati</taxon>
        <taxon>Bacillota</taxon>
        <taxon>Bacilli</taxon>
        <taxon>Lactobacillales</taxon>
        <taxon>Lactobacillaceae</taxon>
        <taxon>Pediococcus</taxon>
    </lineage>
</organism>
<proteinExistence type="predicted"/>
<dbReference type="SUPFAM" id="SSF56349">
    <property type="entry name" value="DNA breaking-rejoining enzymes"/>
    <property type="match status" value="1"/>
</dbReference>
<dbReference type="GO" id="GO:0006310">
    <property type="term" value="P:DNA recombination"/>
    <property type="evidence" value="ECO:0007669"/>
    <property type="project" value="UniProtKB-KW"/>
</dbReference>
<feature type="domain" description="Tyr recombinase" evidence="2">
    <location>
        <begin position="1"/>
        <end position="104"/>
    </location>
</feature>
<dbReference type="Pfam" id="PF00589">
    <property type="entry name" value="Phage_integrase"/>
    <property type="match status" value="1"/>
</dbReference>
<keyword evidence="1" id="KW-0233">DNA recombination</keyword>
<dbReference type="CDD" id="cd01189">
    <property type="entry name" value="INT_ICEBs1_C_like"/>
    <property type="match status" value="1"/>
</dbReference>
<evidence type="ECO:0000256" key="1">
    <source>
        <dbReference type="ARBA" id="ARBA00023172"/>
    </source>
</evidence>
<dbReference type="RefSeq" id="WP_257422342.1">
    <property type="nucleotide sequence ID" value="NZ_CP118739.1"/>
</dbReference>
<evidence type="ECO:0000259" key="2">
    <source>
        <dbReference type="PROSITE" id="PS51898"/>
    </source>
</evidence>
<dbReference type="InterPro" id="IPR013762">
    <property type="entry name" value="Integrase-like_cat_sf"/>
</dbReference>
<evidence type="ECO:0000313" key="4">
    <source>
        <dbReference type="Proteomes" id="UP001214131"/>
    </source>
</evidence>
<dbReference type="PROSITE" id="PS51898">
    <property type="entry name" value="TYR_RECOMBINASE"/>
    <property type="match status" value="1"/>
</dbReference>
<evidence type="ECO:0000313" key="3">
    <source>
        <dbReference type="EMBL" id="WEA58105.1"/>
    </source>
</evidence>
<dbReference type="InterPro" id="IPR002104">
    <property type="entry name" value="Integrase_catalytic"/>
</dbReference>
<sequence>MSLQDYSKLMSLIETDDPFYMPVNISFYTGLRHGEVSGLEWSNVDLDNKTIKVTQQLIQYKKGNVRVSTPKTENSYRTIPIGDTLIKMLQFQKLLQKSVKCYLG</sequence>
<dbReference type="InterPro" id="IPR011010">
    <property type="entry name" value="DNA_brk_join_enz"/>
</dbReference>
<dbReference type="Proteomes" id="UP001214131">
    <property type="component" value="Chromosome"/>
</dbReference>
<gene>
    <name evidence="3" type="ORF">PWB86_00510</name>
</gene>
<name>A0ABD7X927_PEDPE</name>
<dbReference type="Gene3D" id="1.10.443.10">
    <property type="entry name" value="Intergrase catalytic core"/>
    <property type="match status" value="1"/>
</dbReference>
<reference evidence="3 4" key="1">
    <citation type="submission" date="2023-02" db="EMBL/GenBank/DDBJ databases">
        <title>Comparative genomics and fermentation flavor characterization of five lactic acid bacteria reveal flavor biosynthesis metabolic pathways in fermented muskmelon puree.</title>
        <authorList>
            <person name="Yuan L."/>
            <person name="Li M."/>
            <person name="Xu X."/>
            <person name="Lao F."/>
            <person name="Wu J."/>
        </authorList>
    </citation>
    <scope>NUCLEOTIDE SEQUENCE [LARGE SCALE GENOMIC DNA]</scope>
    <source>
        <strain evidence="3 4">Ca-4</strain>
    </source>
</reference>
<protein>
    <submittedName>
        <fullName evidence="3">Site-specific integrase</fullName>
    </submittedName>
</protein>
<accession>A0ABD7X927</accession>
<dbReference type="AlphaFoldDB" id="A0ABD7X927"/>
<dbReference type="EMBL" id="CP118739">
    <property type="protein sequence ID" value="WEA58105.1"/>
    <property type="molecule type" value="Genomic_DNA"/>
</dbReference>